<proteinExistence type="predicted"/>
<evidence type="ECO:0000313" key="2">
    <source>
        <dbReference type="WBParaSite" id="TMUE_1000004694.1"/>
    </source>
</evidence>
<organism evidence="1 2">
    <name type="scientific">Trichuris muris</name>
    <name type="common">Mouse whipworm</name>
    <dbReference type="NCBI Taxonomy" id="70415"/>
    <lineage>
        <taxon>Eukaryota</taxon>
        <taxon>Metazoa</taxon>
        <taxon>Ecdysozoa</taxon>
        <taxon>Nematoda</taxon>
        <taxon>Enoplea</taxon>
        <taxon>Dorylaimia</taxon>
        <taxon>Trichinellida</taxon>
        <taxon>Trichuridae</taxon>
        <taxon>Trichuris</taxon>
    </lineage>
</organism>
<dbReference type="AlphaFoldDB" id="A0A5S6QBW3"/>
<protein>
    <submittedName>
        <fullName evidence="2">Uncharacterized protein</fullName>
    </submittedName>
</protein>
<evidence type="ECO:0000313" key="1">
    <source>
        <dbReference type="Proteomes" id="UP000046395"/>
    </source>
</evidence>
<accession>A0A5S6QBW3</accession>
<name>A0A5S6QBW3_TRIMR</name>
<dbReference type="WBParaSite" id="TMUE_1000004694.1">
    <property type="protein sequence ID" value="TMUE_1000004694.1"/>
    <property type="gene ID" value="WBGene00294511"/>
</dbReference>
<sequence length="153" mass="17031">MCNLTITAAVRIVGRSLSCPKCGQVVSRLRRKTGIALTLEIWRTTQDGRGTGQPTVARAMHIQPYNRTNMCSDSKRWWFTVAVEHFCVQDGLLLPSFVDTLIKEQILCSVYRSEVLVAVSNLAATNRAVGSCSASLYYSKACHRLSESAYRLK</sequence>
<reference evidence="2" key="1">
    <citation type="submission" date="2019-12" db="UniProtKB">
        <authorList>
            <consortium name="WormBaseParasite"/>
        </authorList>
    </citation>
    <scope>IDENTIFICATION</scope>
</reference>
<keyword evidence="1" id="KW-1185">Reference proteome</keyword>
<dbReference type="Proteomes" id="UP000046395">
    <property type="component" value="Unassembled WGS sequence"/>
</dbReference>